<dbReference type="InterPro" id="IPR001926">
    <property type="entry name" value="TrpB-like_PALP"/>
</dbReference>
<dbReference type="InterPro" id="IPR036052">
    <property type="entry name" value="TrpB-like_PALP_sf"/>
</dbReference>
<dbReference type="Pfam" id="PF00291">
    <property type="entry name" value="PALP"/>
    <property type="match status" value="1"/>
</dbReference>
<keyword evidence="7" id="KW-1185">Reference proteome</keyword>
<comment type="caution">
    <text evidence="6">The sequence shown here is derived from an EMBL/GenBank/DDBJ whole genome shotgun (WGS) entry which is preliminary data.</text>
</comment>
<evidence type="ECO:0000259" key="5">
    <source>
        <dbReference type="Pfam" id="PF00291"/>
    </source>
</evidence>
<keyword evidence="2" id="KW-0663">Pyridoxal phosphate</keyword>
<evidence type="ECO:0000256" key="2">
    <source>
        <dbReference type="ARBA" id="ARBA00022898"/>
    </source>
</evidence>
<feature type="domain" description="Tryptophan synthase beta chain-like PALP" evidence="5">
    <location>
        <begin position="63"/>
        <end position="359"/>
    </location>
</feature>
<dbReference type="PANTHER" id="PTHR48078:SF7">
    <property type="entry name" value="BLL6502 PROTEIN"/>
    <property type="match status" value="1"/>
</dbReference>
<keyword evidence="3" id="KW-0456">Lyase</keyword>
<dbReference type="Proteomes" id="UP001501288">
    <property type="component" value="Unassembled WGS sequence"/>
</dbReference>
<evidence type="ECO:0000313" key="6">
    <source>
        <dbReference type="EMBL" id="GAA1548053.1"/>
    </source>
</evidence>
<protein>
    <recommendedName>
        <fullName evidence="5">Tryptophan synthase beta chain-like PALP domain-containing protein</fullName>
    </recommendedName>
</protein>
<comment type="cofactor">
    <cofactor evidence="1">
        <name>pyridoxal 5'-phosphate</name>
        <dbReference type="ChEBI" id="CHEBI:597326"/>
    </cofactor>
</comment>
<organism evidence="6 7">
    <name type="scientific">Dermacoccus barathri</name>
    <dbReference type="NCBI Taxonomy" id="322601"/>
    <lineage>
        <taxon>Bacteria</taxon>
        <taxon>Bacillati</taxon>
        <taxon>Actinomycetota</taxon>
        <taxon>Actinomycetes</taxon>
        <taxon>Micrococcales</taxon>
        <taxon>Dermacoccaceae</taxon>
        <taxon>Dermacoccus</taxon>
    </lineage>
</organism>
<dbReference type="EMBL" id="BAAANV010000042">
    <property type="protein sequence ID" value="GAA1548053.1"/>
    <property type="molecule type" value="Genomic_DNA"/>
</dbReference>
<evidence type="ECO:0000256" key="3">
    <source>
        <dbReference type="ARBA" id="ARBA00023239"/>
    </source>
</evidence>
<reference evidence="6 7" key="1">
    <citation type="journal article" date="2019" name="Int. J. Syst. Evol. Microbiol.">
        <title>The Global Catalogue of Microorganisms (GCM) 10K type strain sequencing project: providing services to taxonomists for standard genome sequencing and annotation.</title>
        <authorList>
            <consortium name="The Broad Institute Genomics Platform"/>
            <consortium name="The Broad Institute Genome Sequencing Center for Infectious Disease"/>
            <person name="Wu L."/>
            <person name="Ma J."/>
        </authorList>
    </citation>
    <scope>NUCLEOTIDE SEQUENCE [LARGE SCALE GENOMIC DNA]</scope>
    <source>
        <strain evidence="6 7">JCM 14588</strain>
    </source>
</reference>
<name>A0ABN2BW07_9MICO</name>
<gene>
    <name evidence="6" type="ORF">GCM10009762_21720</name>
</gene>
<accession>A0ABN2BW07</accession>
<dbReference type="PANTHER" id="PTHR48078">
    <property type="entry name" value="THREONINE DEHYDRATASE, MITOCHONDRIAL-RELATED"/>
    <property type="match status" value="1"/>
</dbReference>
<dbReference type="Gene3D" id="3.40.50.1100">
    <property type="match status" value="2"/>
</dbReference>
<evidence type="ECO:0000313" key="7">
    <source>
        <dbReference type="Proteomes" id="UP001501288"/>
    </source>
</evidence>
<proteinExistence type="predicted"/>
<dbReference type="RefSeq" id="WP_346030603.1">
    <property type="nucleotide sequence ID" value="NZ_BAAANV010000042.1"/>
</dbReference>
<dbReference type="SUPFAM" id="SSF53686">
    <property type="entry name" value="Tryptophan synthase beta subunit-like PLP-dependent enzymes"/>
    <property type="match status" value="1"/>
</dbReference>
<dbReference type="InterPro" id="IPR050147">
    <property type="entry name" value="Ser/Thr_Dehydratase"/>
</dbReference>
<feature type="compositionally biased region" description="Low complexity" evidence="4">
    <location>
        <begin position="28"/>
        <end position="43"/>
    </location>
</feature>
<feature type="region of interest" description="Disordered" evidence="4">
    <location>
        <begin position="1"/>
        <end position="43"/>
    </location>
</feature>
<sequence length="373" mass="37939">MTILPLPTRETAAPHDLVSAADMKPVEPTRAAPATGGTGDTGSATPVVSFDGVLAAAEALAAHLVPTPTWRYAALSDAVGRDVVVKHENMNPTGSFKVRGGLTLAASLGADERRAGLLTCSTGNHAQSIAYAARVAGTRALIVIPHSAPSVKVDAVRALGAEVVLEGERLPEAAAHARTLAAERGMRFVDPGNEPAMIHGHATVYLELLQAHPEIAEVVIPIGSGSGAAGACLVRDVIAPHVRIIGVQAVGASAAYESWVGEAEVSREANTRVSGLATGCGFATPQSVLRGSRGTAGNVGLAAFELVPDDAIDDAAHLLATHAHLLAEGAAAASLAGLRARQKRDGEAQGGSVAVVVTGGNVSTDEWKRLASR</sequence>
<evidence type="ECO:0000256" key="1">
    <source>
        <dbReference type="ARBA" id="ARBA00001933"/>
    </source>
</evidence>
<evidence type="ECO:0000256" key="4">
    <source>
        <dbReference type="SAM" id="MobiDB-lite"/>
    </source>
</evidence>